<feature type="compositionally biased region" description="Low complexity" evidence="1">
    <location>
        <begin position="74"/>
        <end position="87"/>
    </location>
</feature>
<dbReference type="EMBL" id="NKCI01000216">
    <property type="protein sequence ID" value="RSL47470.1"/>
    <property type="molecule type" value="Genomic_DNA"/>
</dbReference>
<dbReference type="PANTHER" id="PTHR38166">
    <property type="entry name" value="C2H2-TYPE DOMAIN-CONTAINING PROTEIN-RELATED"/>
    <property type="match status" value="1"/>
</dbReference>
<dbReference type="PANTHER" id="PTHR38166:SF1">
    <property type="entry name" value="C2H2-TYPE DOMAIN-CONTAINING PROTEIN"/>
    <property type="match status" value="1"/>
</dbReference>
<feature type="compositionally biased region" description="Polar residues" evidence="1">
    <location>
        <begin position="35"/>
        <end position="73"/>
    </location>
</feature>
<evidence type="ECO:0008006" key="4">
    <source>
        <dbReference type="Google" id="ProtNLM"/>
    </source>
</evidence>
<proteinExistence type="predicted"/>
<evidence type="ECO:0000313" key="3">
    <source>
        <dbReference type="Proteomes" id="UP000288168"/>
    </source>
</evidence>
<evidence type="ECO:0000256" key="1">
    <source>
        <dbReference type="SAM" id="MobiDB-lite"/>
    </source>
</evidence>
<keyword evidence="3" id="KW-1185">Reference proteome</keyword>
<sequence length="361" mass="41680">MAPPTHVQSHHPRSPNQNLANRSYRFAQVAIRNASASQLTSRPLARSTTCPSPGPIRTTTPVRTWTSATTSPLSSQGEWDSCSSSSDSESDSEDEIQAENYTLPKEHEFQEFRPELLRLCQTRLKEFMFRVQYDAPPCTRSRIARFQPEPLYLQEDEDPSDTELVVLSSQPKIRRPFHLACPFHAADPVKYKQCLWLYGRQSIEGLIDHLIRHHAKPFYCARCSETFDSAIDRDNHILDAKCDLLDPKPMEGIDQYQKSRLWKRDRWYLDERKRWRRVWTTVFPSQPPRSPYLDQGLGLEVSMARDFWEMYGWQCVSEFLGNRGYTDEHNVDEERAQNALCDSVLEDLLTAIIGGQSSAHA</sequence>
<accession>A0A428P346</accession>
<gene>
    <name evidence="2" type="ORF">CEP54_013382</name>
</gene>
<dbReference type="OrthoDB" id="5241264at2759"/>
<organism evidence="2 3">
    <name type="scientific">Fusarium duplospermum</name>
    <dbReference type="NCBI Taxonomy" id="1325734"/>
    <lineage>
        <taxon>Eukaryota</taxon>
        <taxon>Fungi</taxon>
        <taxon>Dikarya</taxon>
        <taxon>Ascomycota</taxon>
        <taxon>Pezizomycotina</taxon>
        <taxon>Sordariomycetes</taxon>
        <taxon>Hypocreomycetidae</taxon>
        <taxon>Hypocreales</taxon>
        <taxon>Nectriaceae</taxon>
        <taxon>Fusarium</taxon>
        <taxon>Fusarium solani species complex</taxon>
    </lineage>
</organism>
<reference evidence="2 3" key="1">
    <citation type="submission" date="2017-06" db="EMBL/GenBank/DDBJ databases">
        <title>Comparative genomic analysis of Ambrosia Fusariam Clade fungi.</title>
        <authorList>
            <person name="Stajich J.E."/>
            <person name="Carrillo J."/>
            <person name="Kijimoto T."/>
            <person name="Eskalen A."/>
            <person name="O'Donnell K."/>
            <person name="Kasson M."/>
        </authorList>
    </citation>
    <scope>NUCLEOTIDE SEQUENCE [LARGE SCALE GENOMIC DNA]</scope>
    <source>
        <strain evidence="2 3">NRRL62584</strain>
    </source>
</reference>
<dbReference type="STRING" id="1325734.A0A428P346"/>
<comment type="caution">
    <text evidence="2">The sequence shown here is derived from an EMBL/GenBank/DDBJ whole genome shotgun (WGS) entry which is preliminary data.</text>
</comment>
<dbReference type="Proteomes" id="UP000288168">
    <property type="component" value="Unassembled WGS sequence"/>
</dbReference>
<feature type="region of interest" description="Disordered" evidence="1">
    <location>
        <begin position="35"/>
        <end position="95"/>
    </location>
</feature>
<evidence type="ECO:0000313" key="2">
    <source>
        <dbReference type="EMBL" id="RSL47470.1"/>
    </source>
</evidence>
<protein>
    <recommendedName>
        <fullName evidence="4">C2H2-type domain-containing protein</fullName>
    </recommendedName>
</protein>
<feature type="region of interest" description="Disordered" evidence="1">
    <location>
        <begin position="1"/>
        <end position="20"/>
    </location>
</feature>
<dbReference type="AlphaFoldDB" id="A0A428P346"/>
<name>A0A428P346_9HYPO</name>